<dbReference type="PROSITE" id="PS50005">
    <property type="entry name" value="TPR"/>
    <property type="match status" value="1"/>
</dbReference>
<dbReference type="SMART" id="SM00028">
    <property type="entry name" value="TPR"/>
    <property type="match status" value="2"/>
</dbReference>
<dbReference type="PROSITE" id="PS51257">
    <property type="entry name" value="PROKAR_LIPOPROTEIN"/>
    <property type="match status" value="1"/>
</dbReference>
<evidence type="ECO:0000313" key="3">
    <source>
        <dbReference type="EMBL" id="PWE00141.1"/>
    </source>
</evidence>
<dbReference type="Proteomes" id="UP000244956">
    <property type="component" value="Unassembled WGS sequence"/>
</dbReference>
<dbReference type="SUPFAM" id="SSF48452">
    <property type="entry name" value="TPR-like"/>
    <property type="match status" value="1"/>
</dbReference>
<name>A0A2U2BAP5_9BACT</name>
<dbReference type="OrthoDB" id="9769023at2"/>
<feature type="chain" id="PRO_5015755546" evidence="2">
    <location>
        <begin position="20"/>
        <end position="464"/>
    </location>
</feature>
<evidence type="ECO:0000313" key="4">
    <source>
        <dbReference type="Proteomes" id="UP000244956"/>
    </source>
</evidence>
<keyword evidence="2" id="KW-0732">Signal</keyword>
<dbReference type="AlphaFoldDB" id="A0A2U2BAP5"/>
<organism evidence="3 4">
    <name type="scientific">Marinilabilia rubra</name>
    <dbReference type="NCBI Taxonomy" id="2162893"/>
    <lineage>
        <taxon>Bacteria</taxon>
        <taxon>Pseudomonadati</taxon>
        <taxon>Bacteroidota</taxon>
        <taxon>Bacteroidia</taxon>
        <taxon>Marinilabiliales</taxon>
        <taxon>Marinilabiliaceae</taxon>
        <taxon>Marinilabilia</taxon>
    </lineage>
</organism>
<gene>
    <name evidence="3" type="ORF">DDZ16_07240</name>
</gene>
<dbReference type="InterPro" id="IPR019734">
    <property type="entry name" value="TPR_rpt"/>
</dbReference>
<dbReference type="EMBL" id="QEWP01000004">
    <property type="protein sequence ID" value="PWE00141.1"/>
    <property type="molecule type" value="Genomic_DNA"/>
</dbReference>
<protein>
    <submittedName>
        <fullName evidence="3">Uncharacterized protein</fullName>
    </submittedName>
</protein>
<dbReference type="RefSeq" id="WP_109263764.1">
    <property type="nucleotide sequence ID" value="NZ_QEWP01000004.1"/>
</dbReference>
<dbReference type="Gene3D" id="1.25.40.10">
    <property type="entry name" value="Tetratricopeptide repeat domain"/>
    <property type="match status" value="1"/>
</dbReference>
<evidence type="ECO:0000256" key="2">
    <source>
        <dbReference type="SAM" id="SignalP"/>
    </source>
</evidence>
<feature type="signal peptide" evidence="2">
    <location>
        <begin position="1"/>
        <end position="19"/>
    </location>
</feature>
<proteinExistence type="predicted"/>
<feature type="repeat" description="TPR" evidence="1">
    <location>
        <begin position="168"/>
        <end position="201"/>
    </location>
</feature>
<evidence type="ECO:0000256" key="1">
    <source>
        <dbReference type="PROSITE-ProRule" id="PRU00339"/>
    </source>
</evidence>
<sequence>MRRYLKVILLILLTALAAACATFYQKTFQVQSNIAQGNFEKADRLLENDSQWAGNNHRVLYYMNRGVVSYMMRDYQESIDFLNQADYYIEDFTKQFGWEALSMVSNPMVKPYRPEDFEAIMVHFYKALNFLALKDLEGALVEARRINIRLNQLNDKYKYHKNKYQRDAFAHNLMGMIYEAAGDYNNAFIAYRNALETYRDDYSELFNMNSPKQLKEDLLRSAQRAGFEDQVNYYEERFEMDAPQMSSKGDGELLIFWLNGMGPVKSEWNITISNFGFSNNMVHLGNPHLGLNYSYHSDNLSPRERTAFKNLSFFSVAFPKYEERPPVFNQGYVSYNDTSQSFEEAEDINQIAFQCLRDRMVRELGNMLLRVATKRAMEELANNENENLGTIVSILNSLTEKADTRNWQSLPHTIFYTRIPLSEGKHTLDLHFSGNSSARKQIEVNIVEGTTTFYSFHTMNTTAF</sequence>
<dbReference type="InterPro" id="IPR011990">
    <property type="entry name" value="TPR-like_helical_dom_sf"/>
</dbReference>
<reference evidence="3 4" key="1">
    <citation type="submission" date="2018-05" db="EMBL/GenBank/DDBJ databases">
        <title>Marinilabilia rubrum sp. nov., isolated from saltern sediment.</title>
        <authorList>
            <person name="Zhang R."/>
        </authorList>
    </citation>
    <scope>NUCLEOTIDE SEQUENCE [LARGE SCALE GENOMIC DNA]</scope>
    <source>
        <strain evidence="3 4">WTE16</strain>
    </source>
</reference>
<keyword evidence="4" id="KW-1185">Reference proteome</keyword>
<accession>A0A2U2BAP5</accession>
<keyword evidence="1" id="KW-0802">TPR repeat</keyword>
<comment type="caution">
    <text evidence="3">The sequence shown here is derived from an EMBL/GenBank/DDBJ whole genome shotgun (WGS) entry which is preliminary data.</text>
</comment>